<dbReference type="PATRIC" id="fig|1618337.4.peg.730"/>
<accession>A0A0G4B538</accession>
<dbReference type="Pfam" id="PF12708">
    <property type="entry name" value="Pect-lyase_RHGA_epim"/>
    <property type="match status" value="1"/>
</dbReference>
<feature type="domain" description="Rhamnogalacturonase A/B/Epimerase-like pectate lyase" evidence="2">
    <location>
        <begin position="49"/>
        <end position="256"/>
    </location>
</feature>
<dbReference type="KEGG" id="bbgw:UT28_C0001G0738"/>
<dbReference type="Proteomes" id="UP000035648">
    <property type="component" value="Chromosome"/>
</dbReference>
<feature type="transmembrane region" description="Helical" evidence="1">
    <location>
        <begin position="16"/>
        <end position="35"/>
    </location>
</feature>
<feature type="domain" description="Right handed beta helix" evidence="3">
    <location>
        <begin position="278"/>
        <end position="383"/>
    </location>
</feature>
<evidence type="ECO:0000313" key="4">
    <source>
        <dbReference type="EMBL" id="AKM82523.1"/>
    </source>
</evidence>
<sequence>MRQKLVIKKLFKNKSFIVTVSILLTFVLLLGVVIYRQRASAIELTTSASVMIYGAKGDGITDDTAAIQKAVNSVNFVYFPGGIYKVSYPITLRSNVRVHGASASSTHIKQAFNTSDSNKSSEENIFVVRGNYPNFITNVTVDNFTFDGIAGTDSIIGTALDVIDGRNIVFSGNTVNNMNLFSSGVHYPINVWDGTSDPARTAGLTNDLQLNYNISVINNTGAITTKSPNRGLAIGIKYSRTVQVSNNRLTNYNEGLTWWGGDANPSRGGKVGNPRWVKNLTIKNNNVKNTWAGIWGSMGDGILVDSNYVERCDDVCLDAEGSNNVTFSNNQAKNAGYAVLATWHFSNNVNFVKNTVTQDGSYYKGDKGRNLYSHSNDTNLVGNINIKLESNSLNYTGADGIGYVTKSASRTFKANLNYLKNVVFKFDQNNSCGFLLTSNTFDLTKNIGNESVIYADKVWPDGASAICNAVVQNNQIKSSVNQSSALAGIDISATGYNTTTDNTISGNSIAGFAKSIHIYGNSGNIGIIEKFHILNNKVSGRIVDNSPKGRSVNDFSGNVDFSGKIITPVVQ</sequence>
<dbReference type="SMART" id="SM00710">
    <property type="entry name" value="PbH1"/>
    <property type="match status" value="8"/>
</dbReference>
<evidence type="ECO:0000313" key="5">
    <source>
        <dbReference type="Proteomes" id="UP000035648"/>
    </source>
</evidence>
<dbReference type="InterPro" id="IPR012334">
    <property type="entry name" value="Pectin_lyas_fold"/>
</dbReference>
<protein>
    <recommendedName>
        <fullName evidence="6">Pectate lyase superfamily protein domain-containing protein</fullName>
    </recommendedName>
</protein>
<keyword evidence="1" id="KW-1133">Transmembrane helix</keyword>
<gene>
    <name evidence="4" type="ORF">UT28_C0001G0738</name>
</gene>
<dbReference type="Gene3D" id="2.160.20.10">
    <property type="entry name" value="Single-stranded right-handed beta-helix, Pectin lyase-like"/>
    <property type="match status" value="1"/>
</dbReference>
<evidence type="ECO:0000259" key="3">
    <source>
        <dbReference type="Pfam" id="PF13229"/>
    </source>
</evidence>
<organism evidence="4 5">
    <name type="scientific">Berkelbacteria bacterium GW2011_GWE1_39_12</name>
    <dbReference type="NCBI Taxonomy" id="1618337"/>
    <lineage>
        <taxon>Bacteria</taxon>
        <taxon>Candidatus Berkelbacteria</taxon>
    </lineage>
</organism>
<dbReference type="InterPro" id="IPR006626">
    <property type="entry name" value="PbH1"/>
</dbReference>
<keyword evidence="1" id="KW-0812">Transmembrane</keyword>
<dbReference type="InterPro" id="IPR011050">
    <property type="entry name" value="Pectin_lyase_fold/virulence"/>
</dbReference>
<evidence type="ECO:0000259" key="2">
    <source>
        <dbReference type="Pfam" id="PF12708"/>
    </source>
</evidence>
<dbReference type="STRING" id="1618337.UT28_C0001G0738"/>
<dbReference type="InterPro" id="IPR039448">
    <property type="entry name" value="Beta_helix"/>
</dbReference>
<keyword evidence="1" id="KW-0472">Membrane</keyword>
<proteinExistence type="predicted"/>
<evidence type="ECO:0000256" key="1">
    <source>
        <dbReference type="SAM" id="Phobius"/>
    </source>
</evidence>
<dbReference type="Pfam" id="PF13229">
    <property type="entry name" value="Beta_helix"/>
    <property type="match status" value="1"/>
</dbReference>
<dbReference type="EMBL" id="CP011213">
    <property type="protein sequence ID" value="AKM82523.1"/>
    <property type="molecule type" value="Genomic_DNA"/>
</dbReference>
<name>A0A0G4B538_9BACT</name>
<reference evidence="4 5" key="1">
    <citation type="journal article" date="2015" name="Nature">
        <title>rRNA introns, odd ribosomes, and small enigmatic genomes across a large radiation of phyla.</title>
        <authorList>
            <person name="Brown C.T."/>
            <person name="Hug L.A."/>
            <person name="Thomas B.C."/>
            <person name="Sharon I."/>
            <person name="Castelle C.J."/>
            <person name="Singh A."/>
            <person name="Wilkins M.J."/>
            <person name="Williams K.H."/>
            <person name="Banfield J.F."/>
        </authorList>
    </citation>
    <scope>NUCLEOTIDE SEQUENCE [LARGE SCALE GENOMIC DNA]</scope>
</reference>
<dbReference type="AlphaFoldDB" id="A0A0G4B538"/>
<evidence type="ECO:0008006" key="6">
    <source>
        <dbReference type="Google" id="ProtNLM"/>
    </source>
</evidence>
<dbReference type="SUPFAM" id="SSF51126">
    <property type="entry name" value="Pectin lyase-like"/>
    <property type="match status" value="1"/>
</dbReference>
<dbReference type="InterPro" id="IPR024535">
    <property type="entry name" value="RHGA/B-epi-like_pectate_lyase"/>
</dbReference>